<reference evidence="2" key="1">
    <citation type="submission" date="2014-09" db="EMBL/GenBank/DDBJ databases">
        <authorList>
            <person name="Magalhaes I.L.F."/>
            <person name="Oliveira U."/>
            <person name="Santos F.R."/>
            <person name="Vidigal T.H.D.A."/>
            <person name="Brescovit A.D."/>
            <person name="Santos A.J."/>
        </authorList>
    </citation>
    <scope>NUCLEOTIDE SEQUENCE</scope>
    <source>
        <tissue evidence="2">Shoot tissue taken approximately 20 cm above the soil surface</tissue>
    </source>
</reference>
<sequence>MPLLAVGVGEGERGDGEAGPARWEADGGGVVRRQLKAAMR</sequence>
<evidence type="ECO:0000313" key="2">
    <source>
        <dbReference type="EMBL" id="JAD62912.1"/>
    </source>
</evidence>
<proteinExistence type="predicted"/>
<protein>
    <submittedName>
        <fullName evidence="2">Uncharacterized protein</fullName>
    </submittedName>
</protein>
<feature type="region of interest" description="Disordered" evidence="1">
    <location>
        <begin position="1"/>
        <end position="27"/>
    </location>
</feature>
<accession>A0A0A9BUG8</accession>
<dbReference type="EMBL" id="GBRH01234983">
    <property type="protein sequence ID" value="JAD62912.1"/>
    <property type="molecule type" value="Transcribed_RNA"/>
</dbReference>
<dbReference type="AlphaFoldDB" id="A0A0A9BUG8"/>
<organism evidence="2">
    <name type="scientific">Arundo donax</name>
    <name type="common">Giant reed</name>
    <name type="synonym">Donax arundinaceus</name>
    <dbReference type="NCBI Taxonomy" id="35708"/>
    <lineage>
        <taxon>Eukaryota</taxon>
        <taxon>Viridiplantae</taxon>
        <taxon>Streptophyta</taxon>
        <taxon>Embryophyta</taxon>
        <taxon>Tracheophyta</taxon>
        <taxon>Spermatophyta</taxon>
        <taxon>Magnoliopsida</taxon>
        <taxon>Liliopsida</taxon>
        <taxon>Poales</taxon>
        <taxon>Poaceae</taxon>
        <taxon>PACMAD clade</taxon>
        <taxon>Arundinoideae</taxon>
        <taxon>Arundineae</taxon>
        <taxon>Arundo</taxon>
    </lineage>
</organism>
<name>A0A0A9BUG8_ARUDO</name>
<reference evidence="2" key="2">
    <citation type="journal article" date="2015" name="Data Brief">
        <title>Shoot transcriptome of the giant reed, Arundo donax.</title>
        <authorList>
            <person name="Barrero R.A."/>
            <person name="Guerrero F.D."/>
            <person name="Moolhuijzen P."/>
            <person name="Goolsby J.A."/>
            <person name="Tidwell J."/>
            <person name="Bellgard S.E."/>
            <person name="Bellgard M.I."/>
        </authorList>
    </citation>
    <scope>NUCLEOTIDE SEQUENCE</scope>
    <source>
        <tissue evidence="2">Shoot tissue taken approximately 20 cm above the soil surface</tissue>
    </source>
</reference>
<evidence type="ECO:0000256" key="1">
    <source>
        <dbReference type="SAM" id="MobiDB-lite"/>
    </source>
</evidence>